<organism evidence="2 3">
    <name type="scientific">Cercophora newfieldiana</name>
    <dbReference type="NCBI Taxonomy" id="92897"/>
    <lineage>
        <taxon>Eukaryota</taxon>
        <taxon>Fungi</taxon>
        <taxon>Dikarya</taxon>
        <taxon>Ascomycota</taxon>
        <taxon>Pezizomycotina</taxon>
        <taxon>Sordariomycetes</taxon>
        <taxon>Sordariomycetidae</taxon>
        <taxon>Sordariales</taxon>
        <taxon>Lasiosphaeriaceae</taxon>
        <taxon>Cercophora</taxon>
    </lineage>
</organism>
<protein>
    <recommendedName>
        <fullName evidence="1">Integrase core domain-containing protein</fullName>
    </recommendedName>
</protein>
<dbReference type="PANTHER" id="PTHR46177:SF1">
    <property type="entry name" value="INTEGRASE CATALYTIC DOMAIN-CONTAINING PROTEIN"/>
    <property type="match status" value="1"/>
</dbReference>
<accession>A0AA39YMR8</accession>
<evidence type="ECO:0000259" key="1">
    <source>
        <dbReference type="Pfam" id="PF24764"/>
    </source>
</evidence>
<dbReference type="Pfam" id="PF24764">
    <property type="entry name" value="rva_4"/>
    <property type="match status" value="1"/>
</dbReference>
<dbReference type="EMBL" id="JAULSV010000001">
    <property type="protein sequence ID" value="KAK0655393.1"/>
    <property type="molecule type" value="Genomic_DNA"/>
</dbReference>
<dbReference type="InterPro" id="IPR058913">
    <property type="entry name" value="Integrase_dom_put"/>
</dbReference>
<dbReference type="Proteomes" id="UP001174936">
    <property type="component" value="Unassembled WGS sequence"/>
</dbReference>
<gene>
    <name evidence="2" type="ORF">B0T16DRAFT_432760</name>
</gene>
<keyword evidence="3" id="KW-1185">Reference proteome</keyword>
<evidence type="ECO:0000313" key="2">
    <source>
        <dbReference type="EMBL" id="KAK0655393.1"/>
    </source>
</evidence>
<feature type="domain" description="Integrase core" evidence="1">
    <location>
        <begin position="194"/>
        <end position="364"/>
    </location>
</feature>
<proteinExistence type="predicted"/>
<reference evidence="2" key="1">
    <citation type="submission" date="2023-06" db="EMBL/GenBank/DDBJ databases">
        <title>Genome-scale phylogeny and comparative genomics of the fungal order Sordariales.</title>
        <authorList>
            <consortium name="Lawrence Berkeley National Laboratory"/>
            <person name="Hensen N."/>
            <person name="Bonometti L."/>
            <person name="Westerberg I."/>
            <person name="Brannstrom I.O."/>
            <person name="Guillou S."/>
            <person name="Cros-Aarteil S."/>
            <person name="Calhoun S."/>
            <person name="Haridas S."/>
            <person name="Kuo A."/>
            <person name="Mondo S."/>
            <person name="Pangilinan J."/>
            <person name="Riley R."/>
            <person name="Labutti K."/>
            <person name="Andreopoulos B."/>
            <person name="Lipzen A."/>
            <person name="Chen C."/>
            <person name="Yanf M."/>
            <person name="Daum C."/>
            <person name="Ng V."/>
            <person name="Clum A."/>
            <person name="Steindorff A."/>
            <person name="Ohm R."/>
            <person name="Martin F."/>
            <person name="Silar P."/>
            <person name="Natvig D."/>
            <person name="Lalanne C."/>
            <person name="Gautier V."/>
            <person name="Ament-Velasquez S.L."/>
            <person name="Kruys A."/>
            <person name="Hutchinson M.I."/>
            <person name="Powell A.J."/>
            <person name="Barry K."/>
            <person name="Miller A.N."/>
            <person name="Grigoriev I.V."/>
            <person name="Debuchy R."/>
            <person name="Gladieux P."/>
            <person name="Thoren M.H."/>
            <person name="Johannesson H."/>
        </authorList>
    </citation>
    <scope>NUCLEOTIDE SEQUENCE</scope>
    <source>
        <strain evidence="2">SMH2532-1</strain>
    </source>
</reference>
<comment type="caution">
    <text evidence="2">The sequence shown here is derived from an EMBL/GenBank/DDBJ whole genome shotgun (WGS) entry which is preliminary data.</text>
</comment>
<name>A0AA39YMR8_9PEZI</name>
<evidence type="ECO:0000313" key="3">
    <source>
        <dbReference type="Proteomes" id="UP001174936"/>
    </source>
</evidence>
<dbReference type="PANTHER" id="PTHR46177">
    <property type="entry name" value="INTEGRASE CATALYTIC DOMAIN-CONTAINING PROTEIN"/>
    <property type="match status" value="1"/>
</dbReference>
<sequence length="431" mass="50200">MPARNSEIDEFRSLITDLYRDGLTEPAIINEVFNQTGNRFKMRTLQRRRVQWGLARRQVQSTITTADLRSDIQYFFYNHFPSDKTLLRLLRSIGHVVNPAGLRRIRKSLGLYKKHSKEEIERAKQSLVAYFQGDKTLEQTVRSQGRKLNAVTVRLETKVLLPIAASHDLIRELYPQDVKARQRRFQQHKGGFVTPGPDYIWCVDGYLKMRFFGFEIYAAIDAYSRFIVWAHCGISATTQRGVYSQYLTTLATNGRMPWFMRSDRGMETLMMAQAHCPPDLPNAEPHTCYNWTTSTENQRIEHWWRQWNDSSCKVYNNLFRKMREDGTFVASNDAHRVAILYIYMPVIRDKLAKFVQVWNKHPIYPDPRRPHLCASFMDGVTFAATEDVIEAPQFLSYTHLRKCLEAHAEAGTEPRLHLLPAPTGAYKWDAQ</sequence>
<dbReference type="AlphaFoldDB" id="A0AA39YMR8"/>